<protein>
    <submittedName>
        <fullName evidence="11">ABC transporter</fullName>
    </submittedName>
</protein>
<dbReference type="PROSITE" id="PS50893">
    <property type="entry name" value="ABC_TRANSPORTER_2"/>
    <property type="match status" value="1"/>
</dbReference>
<organism evidence="11 12">
    <name type="scientific">Sulfobacillus thermotolerans</name>
    <dbReference type="NCBI Taxonomy" id="338644"/>
    <lineage>
        <taxon>Bacteria</taxon>
        <taxon>Bacillati</taxon>
        <taxon>Bacillota</taxon>
        <taxon>Clostridia</taxon>
        <taxon>Eubacteriales</taxon>
        <taxon>Clostridiales Family XVII. Incertae Sedis</taxon>
        <taxon>Sulfobacillus</taxon>
    </lineage>
</organism>
<dbReference type="InterPro" id="IPR003593">
    <property type="entry name" value="AAA+_ATPase"/>
</dbReference>
<keyword evidence="2 8" id="KW-0812">Transmembrane</keyword>
<feature type="transmembrane region" description="Helical" evidence="8">
    <location>
        <begin position="286"/>
        <end position="315"/>
    </location>
</feature>
<dbReference type="InterPro" id="IPR039421">
    <property type="entry name" value="Type_1_exporter"/>
</dbReference>
<dbReference type="InterPro" id="IPR003439">
    <property type="entry name" value="ABC_transporter-like_ATP-bd"/>
</dbReference>
<evidence type="ECO:0000256" key="4">
    <source>
        <dbReference type="ARBA" id="ARBA00022840"/>
    </source>
</evidence>
<dbReference type="CDD" id="cd18547">
    <property type="entry name" value="ABC_6TM_Tm288_like"/>
    <property type="match status" value="1"/>
</dbReference>
<dbReference type="Pfam" id="PF00664">
    <property type="entry name" value="ABC_membrane"/>
    <property type="match status" value="1"/>
</dbReference>
<keyword evidence="5 8" id="KW-1133">Transmembrane helix</keyword>
<proteinExistence type="predicted"/>
<evidence type="ECO:0000256" key="2">
    <source>
        <dbReference type="ARBA" id="ARBA00022692"/>
    </source>
</evidence>
<evidence type="ECO:0000256" key="6">
    <source>
        <dbReference type="ARBA" id="ARBA00023136"/>
    </source>
</evidence>
<dbReference type="PANTHER" id="PTHR43394">
    <property type="entry name" value="ATP-DEPENDENT PERMEASE MDL1, MITOCHONDRIAL"/>
    <property type="match status" value="1"/>
</dbReference>
<dbReference type="Gene3D" id="1.20.1560.10">
    <property type="entry name" value="ABC transporter type 1, transmembrane domain"/>
    <property type="match status" value="1"/>
</dbReference>
<feature type="domain" description="ABC transporter" evidence="9">
    <location>
        <begin position="384"/>
        <end position="618"/>
    </location>
</feature>
<dbReference type="SUPFAM" id="SSF52540">
    <property type="entry name" value="P-loop containing nucleoside triphosphate hydrolases"/>
    <property type="match status" value="1"/>
</dbReference>
<feature type="transmembrane region" description="Helical" evidence="8">
    <location>
        <begin position="104"/>
        <end position="124"/>
    </location>
</feature>
<keyword evidence="3" id="KW-0547">Nucleotide-binding</keyword>
<dbReference type="Proteomes" id="UP000325292">
    <property type="component" value="Chromosome"/>
</dbReference>
<feature type="domain" description="ABC transmembrane type-1" evidence="10">
    <location>
        <begin position="56"/>
        <end position="350"/>
    </location>
</feature>
<dbReference type="SUPFAM" id="SSF90123">
    <property type="entry name" value="ABC transporter transmembrane region"/>
    <property type="match status" value="1"/>
</dbReference>
<evidence type="ECO:0000256" key="1">
    <source>
        <dbReference type="ARBA" id="ARBA00004651"/>
    </source>
</evidence>
<keyword evidence="12" id="KW-1185">Reference proteome</keyword>
<dbReference type="Gene3D" id="3.40.50.300">
    <property type="entry name" value="P-loop containing nucleotide triphosphate hydrolases"/>
    <property type="match status" value="1"/>
</dbReference>
<dbReference type="InterPro" id="IPR017871">
    <property type="entry name" value="ABC_transporter-like_CS"/>
</dbReference>
<evidence type="ECO:0000256" key="7">
    <source>
        <dbReference type="SAM" id="MobiDB-lite"/>
    </source>
</evidence>
<keyword evidence="4" id="KW-0067">ATP-binding</keyword>
<feature type="region of interest" description="Disordered" evidence="7">
    <location>
        <begin position="1"/>
        <end position="20"/>
    </location>
</feature>
<gene>
    <name evidence="11" type="ORF">BXT84_08345</name>
</gene>
<evidence type="ECO:0000256" key="3">
    <source>
        <dbReference type="ARBA" id="ARBA00022741"/>
    </source>
</evidence>
<evidence type="ECO:0000259" key="9">
    <source>
        <dbReference type="PROSITE" id="PS50893"/>
    </source>
</evidence>
<evidence type="ECO:0000259" key="10">
    <source>
        <dbReference type="PROSITE" id="PS50929"/>
    </source>
</evidence>
<evidence type="ECO:0000313" key="12">
    <source>
        <dbReference type="Proteomes" id="UP000325292"/>
    </source>
</evidence>
<dbReference type="InterPro" id="IPR027417">
    <property type="entry name" value="P-loop_NTPase"/>
</dbReference>
<dbReference type="SMART" id="SM00382">
    <property type="entry name" value="AAA"/>
    <property type="match status" value="1"/>
</dbReference>
<comment type="subcellular location">
    <subcellularLocation>
        <location evidence="1">Cell membrane</location>
        <topology evidence="1">Multi-pass membrane protein</topology>
    </subcellularLocation>
</comment>
<dbReference type="Pfam" id="PF00005">
    <property type="entry name" value="ABC_tran"/>
    <property type="match status" value="1"/>
</dbReference>
<dbReference type="PROSITE" id="PS00211">
    <property type="entry name" value="ABC_TRANSPORTER_1"/>
    <property type="match status" value="1"/>
</dbReference>
<dbReference type="EMBL" id="CP019454">
    <property type="protein sequence ID" value="AUW93955.1"/>
    <property type="molecule type" value="Genomic_DNA"/>
</dbReference>
<accession>A0ABM6RRM6</accession>
<dbReference type="InterPro" id="IPR036640">
    <property type="entry name" value="ABC1_TM_sf"/>
</dbReference>
<dbReference type="PANTHER" id="PTHR43394:SF1">
    <property type="entry name" value="ATP-BINDING CASSETTE SUB-FAMILY B MEMBER 10, MITOCHONDRIAL"/>
    <property type="match status" value="1"/>
</dbReference>
<dbReference type="CDD" id="cd03254">
    <property type="entry name" value="ABCC_Glucan_exporter_like"/>
    <property type="match status" value="1"/>
</dbReference>
<keyword evidence="6 8" id="KW-0472">Membrane</keyword>
<evidence type="ECO:0000256" key="8">
    <source>
        <dbReference type="SAM" id="Phobius"/>
    </source>
</evidence>
<name>A0ABM6RRM6_9FIRM</name>
<dbReference type="PROSITE" id="PS50929">
    <property type="entry name" value="ABC_TM1F"/>
    <property type="match status" value="1"/>
</dbReference>
<sequence length="628" mass="70241">MSTEDKHHPSSPAGRGPGMFGGGPQGMAMIVQKPKNFKSTLMRLLVYFRPYWLRLLLVLIATILGTVFSIISPKIMGDATTDLFDGIRRKLLGMPGGGVNFQQIGHLVWILGGLYLFSSLFNYFQQYVMAGVAQRAVYDLRKQVNEKLTKLPISYFDKHPHGEIMSRFVNDFDNISSTLQQSLTQLIQAVITFLGVIVMMLTISPLMTLTVVITLPLSIYVTRTIAVRSQAYFLSRQRRLGELNGHIEEMYTGHLIVKAYGNEDKALTKFDEINERLYDASWKAQFITGIIMPLMNFIGNIGYVLVSVIGGILVIRRRIQIGDILAFIQYARQFTQPITQLSSISNVIQSTIASSERVFEILDEPEQVDDVQDTEVLTHPRGHIQFEHVSFRYQPDTPLIEDMNLEVRPGETVAIVGPTGAGKTTLVNLMMRFYELTSGRILIDGIDITQISRDQLHHLFGMVLQDTWLFNGTIRDNIGYGREGATDAEIVEAAKAAQADHFIRTLPEGYDTVLNEEASNISQGQKQLLTIARAILADPAILILDEATSSVDTRTEILIQQAMDHLMQGRTSFVIAHRLSTIQDADVILVMNHGKVVEQGTHEQLLALKGFYAELYNSQFKPSSSVAV</sequence>
<reference evidence="11 12" key="1">
    <citation type="journal article" date="2019" name="Sci. Rep.">
        <title>Sulfobacillus thermotolerans: new insights into resistance and metabolic capacities of acidophilic chemolithotrophs.</title>
        <authorList>
            <person name="Panyushkina A.E."/>
            <person name="Babenko V.V."/>
            <person name="Nikitina A.S."/>
            <person name="Selezneva O.V."/>
            <person name="Tsaplina I.A."/>
            <person name="Letarova M.A."/>
            <person name="Kostryukova E.S."/>
            <person name="Letarov A.V."/>
        </authorList>
    </citation>
    <scope>NUCLEOTIDE SEQUENCE [LARGE SCALE GENOMIC DNA]</scope>
    <source>
        <strain evidence="11 12">Kr1</strain>
    </source>
</reference>
<evidence type="ECO:0000256" key="5">
    <source>
        <dbReference type="ARBA" id="ARBA00022989"/>
    </source>
</evidence>
<feature type="transmembrane region" description="Helical" evidence="8">
    <location>
        <begin position="186"/>
        <end position="213"/>
    </location>
</feature>
<evidence type="ECO:0000313" key="11">
    <source>
        <dbReference type="EMBL" id="AUW93955.1"/>
    </source>
</evidence>
<dbReference type="InterPro" id="IPR011527">
    <property type="entry name" value="ABC1_TM_dom"/>
</dbReference>
<feature type="transmembrane region" description="Helical" evidence="8">
    <location>
        <begin position="51"/>
        <end position="71"/>
    </location>
</feature>